<evidence type="ECO:0000313" key="2">
    <source>
        <dbReference type="EMBL" id="SMP22706.1"/>
    </source>
</evidence>
<dbReference type="InterPro" id="IPR023346">
    <property type="entry name" value="Lysozyme-like_dom_sf"/>
</dbReference>
<dbReference type="Pfam" id="PF01464">
    <property type="entry name" value="SLT"/>
    <property type="match status" value="1"/>
</dbReference>
<dbReference type="InterPro" id="IPR008258">
    <property type="entry name" value="Transglycosylase_SLT_dom_1"/>
</dbReference>
<protein>
    <submittedName>
        <fullName evidence="2">Transglycosylase SLT domain-containing protein</fullName>
    </submittedName>
</protein>
<evidence type="ECO:0000259" key="1">
    <source>
        <dbReference type="Pfam" id="PF01464"/>
    </source>
</evidence>
<dbReference type="SUPFAM" id="SSF53955">
    <property type="entry name" value="Lysozyme-like"/>
    <property type="match status" value="1"/>
</dbReference>
<dbReference type="Gene3D" id="1.10.530.10">
    <property type="match status" value="1"/>
</dbReference>
<proteinExistence type="predicted"/>
<evidence type="ECO:0000313" key="3">
    <source>
        <dbReference type="Proteomes" id="UP001157947"/>
    </source>
</evidence>
<dbReference type="RefSeq" id="WP_265134972.1">
    <property type="nucleotide sequence ID" value="NZ_FXTX01000026.1"/>
</dbReference>
<gene>
    <name evidence="2" type="ORF">SAMN06264868_12611</name>
</gene>
<accession>A0AA45WPV6</accession>
<reference evidence="2" key="1">
    <citation type="submission" date="2017-05" db="EMBL/GenBank/DDBJ databases">
        <authorList>
            <person name="Varghese N."/>
            <person name="Submissions S."/>
        </authorList>
    </citation>
    <scope>NUCLEOTIDE SEQUENCE</scope>
    <source>
        <strain evidence="2">DSM 18763</strain>
    </source>
</reference>
<dbReference type="EMBL" id="FXTX01000026">
    <property type="protein sequence ID" value="SMP22706.1"/>
    <property type="molecule type" value="Genomic_DNA"/>
</dbReference>
<name>A0AA45WPV6_9AQUI</name>
<organism evidence="2 3">
    <name type="scientific">Venenivibrio stagnispumantis</name>
    <dbReference type="NCBI Taxonomy" id="407998"/>
    <lineage>
        <taxon>Bacteria</taxon>
        <taxon>Pseudomonadati</taxon>
        <taxon>Aquificota</taxon>
        <taxon>Aquificia</taxon>
        <taxon>Aquificales</taxon>
        <taxon>Hydrogenothermaceae</taxon>
        <taxon>Venenivibrio</taxon>
    </lineage>
</organism>
<dbReference type="AlphaFoldDB" id="A0AA45WPV6"/>
<keyword evidence="3" id="KW-1185">Reference proteome</keyword>
<feature type="domain" description="Transglycosylase SLT" evidence="1">
    <location>
        <begin position="32"/>
        <end position="123"/>
    </location>
</feature>
<dbReference type="CDD" id="cd13400">
    <property type="entry name" value="LT_IagB-like"/>
    <property type="match status" value="1"/>
</dbReference>
<dbReference type="Proteomes" id="UP001157947">
    <property type="component" value="Unassembled WGS sequence"/>
</dbReference>
<comment type="caution">
    <text evidence="2">The sequence shown here is derived from an EMBL/GenBank/DDBJ whole genome shotgun (WGS) entry which is preliminary data.</text>
</comment>
<sequence>MIKIIKHFLTIQILFFLITTQSFAYYNDLSACFQESGRKYGIDPNVLYTIAQAETKFNPYFRKVENEKNNYIGIMSLHSSWIPLIQQKNKELKKHPEYLYNPCINIDASAYVLSICFRKYGNTPKGLNCYFQR</sequence>